<evidence type="ECO:0008006" key="5">
    <source>
        <dbReference type="Google" id="ProtNLM"/>
    </source>
</evidence>
<name>A0A532UPQ2_UNCL8</name>
<feature type="signal peptide" evidence="2">
    <location>
        <begin position="1"/>
        <end position="27"/>
    </location>
</feature>
<gene>
    <name evidence="3" type="ORF">CEE37_14445</name>
</gene>
<dbReference type="Gene3D" id="1.25.40.10">
    <property type="entry name" value="Tetratricopeptide repeat domain"/>
    <property type="match status" value="1"/>
</dbReference>
<comment type="caution">
    <text evidence="3">The sequence shown here is derived from an EMBL/GenBank/DDBJ whole genome shotgun (WGS) entry which is preliminary data.</text>
</comment>
<proteinExistence type="predicted"/>
<feature type="chain" id="PRO_5021858264" description="Tetratricopeptide repeat protein" evidence="2">
    <location>
        <begin position="28"/>
        <end position="720"/>
    </location>
</feature>
<feature type="transmembrane region" description="Helical" evidence="1">
    <location>
        <begin position="614"/>
        <end position="635"/>
    </location>
</feature>
<evidence type="ECO:0000313" key="4">
    <source>
        <dbReference type="Proteomes" id="UP000319619"/>
    </source>
</evidence>
<dbReference type="AlphaFoldDB" id="A0A532UPQ2"/>
<dbReference type="InterPro" id="IPR011990">
    <property type="entry name" value="TPR-like_helical_dom_sf"/>
</dbReference>
<protein>
    <recommendedName>
        <fullName evidence="5">Tetratricopeptide repeat protein</fullName>
    </recommendedName>
</protein>
<reference evidence="3 4" key="1">
    <citation type="submission" date="2017-06" db="EMBL/GenBank/DDBJ databases">
        <title>Novel microbial phyla capable of carbon fixation and sulfur reduction in deep-sea sediments.</title>
        <authorList>
            <person name="Huang J."/>
            <person name="Baker B."/>
            <person name="Wang Y."/>
        </authorList>
    </citation>
    <scope>NUCLEOTIDE SEQUENCE [LARGE SCALE GENOMIC DNA]</scope>
    <source>
        <strain evidence="3">B3_LCP</strain>
    </source>
</reference>
<keyword evidence="1" id="KW-1133">Transmembrane helix</keyword>
<sequence length="720" mass="83852">MKQASLKLWLLQCLILLLSGFSGSAFAQNTEKSLRIGKEYFDQKLFPEALAYFMAARDGGYTGSDNISKMVGLCYIELGEFEQARIELLEARKQNPTDMYIPYKLALVLVELSLRNHREAVSMVEITGNTTRKFEVLDLLEDKYQNLKAQLAEMVVQPETDIFLDHEFVEQQLDKIDAAKDYLNSKDREYQDREYQDLVSQDIYNSVQNNRSLILKVCSNKKRGDSFLHRAEAAWSDATNEPNFNSIKSSALEAKRAYKQTNPIVYNRLYDVYYNTSTTFQEYRSALTKKSDDISKAEELIALADQNAIRVEGFSNQFRKYEYQVLSGRQVFSRKTIDKVKAEHQIYTDLQRELGAILMEEEELQPYWKLKYTTLKRKVDQWKKAYSGLAKVQSYLEPSSKPDKDFFSTIYRDLAAGYYINAFEDSDRLIYLFQKNYWFWEGAETIFQSRPNFKIYINKMEENSQAGRNNILFFHKSIEEKAGERFYETFTDRSNYSQKKWLAETAFAYSTHKEYFSLDDVQLKEIYEVYKNQVPPPFSDVYDGIKEVLHGASLYCCLAGFEKLVWPDDYYLEAKNKYTRAGVFFAGYLLAGGLYNLLERKAQFRQYEYRENSLVTWTSFGVALACAGTYGYMAFLDDYSDYPKIENRLEVEKNILLGLSAIFVLHAGYRLILWNPETETLFANDQRVPNRGKLALPKFKPQWGIVPIQNGVGLRFSVDF</sequence>
<evidence type="ECO:0000256" key="2">
    <source>
        <dbReference type="SAM" id="SignalP"/>
    </source>
</evidence>
<keyword evidence="1" id="KW-0472">Membrane</keyword>
<dbReference type="SUPFAM" id="SSF48452">
    <property type="entry name" value="TPR-like"/>
    <property type="match status" value="1"/>
</dbReference>
<feature type="transmembrane region" description="Helical" evidence="1">
    <location>
        <begin position="578"/>
        <end position="598"/>
    </location>
</feature>
<organism evidence="3 4">
    <name type="scientific">candidate division LCP-89 bacterium B3_LCP</name>
    <dbReference type="NCBI Taxonomy" id="2012998"/>
    <lineage>
        <taxon>Bacteria</taxon>
        <taxon>Pseudomonadati</taxon>
        <taxon>Bacteria division LCP-89</taxon>
    </lineage>
</organism>
<dbReference type="Proteomes" id="UP000319619">
    <property type="component" value="Unassembled WGS sequence"/>
</dbReference>
<evidence type="ECO:0000313" key="3">
    <source>
        <dbReference type="EMBL" id="TKJ36911.1"/>
    </source>
</evidence>
<dbReference type="EMBL" id="NJBN01000014">
    <property type="protein sequence ID" value="TKJ36911.1"/>
    <property type="molecule type" value="Genomic_DNA"/>
</dbReference>
<evidence type="ECO:0000256" key="1">
    <source>
        <dbReference type="SAM" id="Phobius"/>
    </source>
</evidence>
<keyword evidence="1" id="KW-0812">Transmembrane</keyword>
<keyword evidence="2" id="KW-0732">Signal</keyword>
<feature type="transmembrane region" description="Helical" evidence="1">
    <location>
        <begin position="655"/>
        <end position="673"/>
    </location>
</feature>
<accession>A0A532UPQ2</accession>